<dbReference type="Gene3D" id="3.20.20.30">
    <property type="entry name" value="Luciferase-like domain"/>
    <property type="match status" value="1"/>
</dbReference>
<comment type="caution">
    <text evidence="6">The sequence shown here is derived from an EMBL/GenBank/DDBJ whole genome shotgun (WGS) entry which is preliminary data.</text>
</comment>
<keyword evidence="3" id="KW-0560">Oxidoreductase</keyword>
<evidence type="ECO:0000313" key="7">
    <source>
        <dbReference type="Proteomes" id="UP001241748"/>
    </source>
</evidence>
<proteinExistence type="predicted"/>
<dbReference type="Pfam" id="PF00296">
    <property type="entry name" value="Bac_luciferase"/>
    <property type="match status" value="1"/>
</dbReference>
<evidence type="ECO:0000256" key="3">
    <source>
        <dbReference type="ARBA" id="ARBA00023002"/>
    </source>
</evidence>
<dbReference type="CDD" id="cd01094">
    <property type="entry name" value="Alkanesulfonate_monoxygenase"/>
    <property type="match status" value="1"/>
</dbReference>
<accession>A0ABV4YQD5</accession>
<dbReference type="PANTHER" id="PTHR42847:SF4">
    <property type="entry name" value="ALKANESULFONATE MONOOXYGENASE-RELATED"/>
    <property type="match status" value="1"/>
</dbReference>
<evidence type="ECO:0000256" key="4">
    <source>
        <dbReference type="ARBA" id="ARBA00023033"/>
    </source>
</evidence>
<name>A0ABV4YQD5_9BACI</name>
<dbReference type="InterPro" id="IPR050172">
    <property type="entry name" value="SsuD_RutA_monooxygenase"/>
</dbReference>
<keyword evidence="2" id="KW-0288">FMN</keyword>
<dbReference type="RefSeq" id="WP_306075532.1">
    <property type="nucleotide sequence ID" value="NZ_JAROBZ020000001.1"/>
</dbReference>
<keyword evidence="1" id="KW-0285">Flavoprotein</keyword>
<dbReference type="InterPro" id="IPR011251">
    <property type="entry name" value="Luciferase-like_dom"/>
</dbReference>
<dbReference type="EMBL" id="JAROBZ020000001">
    <property type="protein sequence ID" value="MFB3166758.1"/>
    <property type="molecule type" value="Genomic_DNA"/>
</dbReference>
<evidence type="ECO:0000256" key="2">
    <source>
        <dbReference type="ARBA" id="ARBA00022643"/>
    </source>
</evidence>
<keyword evidence="7" id="KW-1185">Reference proteome</keyword>
<feature type="domain" description="Luciferase-like" evidence="5">
    <location>
        <begin position="1"/>
        <end position="308"/>
    </location>
</feature>
<evidence type="ECO:0000259" key="5">
    <source>
        <dbReference type="Pfam" id="PF00296"/>
    </source>
</evidence>
<dbReference type="PANTHER" id="PTHR42847">
    <property type="entry name" value="ALKANESULFONATE MONOOXYGENASE"/>
    <property type="match status" value="1"/>
</dbReference>
<reference evidence="6 7" key="1">
    <citation type="submission" date="2024-05" db="EMBL/GenBank/DDBJ databases">
        <authorList>
            <person name="Venkateswaran K."/>
        </authorList>
    </citation>
    <scope>NUCLEOTIDE SEQUENCE [LARGE SCALE GENOMIC DNA]</scope>
    <source>
        <strain evidence="6 7">179-C4-2-HS</strain>
    </source>
</reference>
<dbReference type="Proteomes" id="UP001241748">
    <property type="component" value="Unassembled WGS sequence"/>
</dbReference>
<keyword evidence="4" id="KW-0503">Monooxygenase</keyword>
<evidence type="ECO:0000256" key="1">
    <source>
        <dbReference type="ARBA" id="ARBA00022630"/>
    </source>
</evidence>
<dbReference type="InterPro" id="IPR036661">
    <property type="entry name" value="Luciferase-like_sf"/>
</dbReference>
<gene>
    <name evidence="6" type="ORF">P5G62_006515</name>
</gene>
<sequence length="355" mass="39778">MDFGIFLPIANNGWIISKNSPQYMPTFELNKEVTIKAENMGLDFVLSMVKFRGYGGETEHWDYAMDSFNMMAGLAAVTERIGIYATVQPLTLHPAMAARMAATIDDISNGRFGMNVVAGWNKYEYSQMGLWPGDEFYNDRYDYAEEWLTVVKGLWDNGRLTHKGKYFDLDDCLCQPAPVNKSNPPIVCAGMSEKGLRFTVKHCNVNFVAGDLEQITSVSAKGKEIAAEMEKEIKTYALYTLITADTDEEAQSIYQHFIDGTDQDSFSGLQTARSNDKAGSTTEKLLGDIYLAPTLTGSPETIVDFIEHLSTNTEVDGLLFAFPDFIKDTDYFEEKILPLIEARGLRNKVIERIEA</sequence>
<protein>
    <submittedName>
        <fullName evidence="6">LLM class flavin-dependent oxidoreductase</fullName>
    </submittedName>
</protein>
<organism evidence="6 7">
    <name type="scientific">Neobacillus driksii</name>
    <dbReference type="NCBI Taxonomy" id="3035913"/>
    <lineage>
        <taxon>Bacteria</taxon>
        <taxon>Bacillati</taxon>
        <taxon>Bacillota</taxon>
        <taxon>Bacilli</taxon>
        <taxon>Bacillales</taxon>
        <taxon>Bacillaceae</taxon>
        <taxon>Neobacillus</taxon>
    </lineage>
</organism>
<dbReference type="SUPFAM" id="SSF51679">
    <property type="entry name" value="Bacterial luciferase-like"/>
    <property type="match status" value="1"/>
</dbReference>
<evidence type="ECO:0000313" key="6">
    <source>
        <dbReference type="EMBL" id="MFB3166758.1"/>
    </source>
</evidence>